<feature type="domain" description="HIT" evidence="2">
    <location>
        <begin position="7"/>
        <end position="111"/>
    </location>
</feature>
<protein>
    <submittedName>
        <fullName evidence="3">Histidine triad (HIT) protein</fullName>
    </submittedName>
</protein>
<dbReference type="OrthoDB" id="9784774at2"/>
<feature type="short sequence motif" description="Histidine triad motif" evidence="1">
    <location>
        <begin position="96"/>
        <end position="100"/>
    </location>
</feature>
<accession>A0A0A0I9E4</accession>
<dbReference type="Pfam" id="PF01230">
    <property type="entry name" value="HIT"/>
    <property type="match status" value="1"/>
</dbReference>
<proteinExistence type="predicted"/>
<evidence type="ECO:0000313" key="4">
    <source>
        <dbReference type="Proteomes" id="UP000030012"/>
    </source>
</evidence>
<name>A0A0A0I9E4_CLONO</name>
<organism evidence="3 4">
    <name type="scientific">Clostridium novyi A str. 4552</name>
    <dbReference type="NCBI Taxonomy" id="1444289"/>
    <lineage>
        <taxon>Bacteria</taxon>
        <taxon>Bacillati</taxon>
        <taxon>Bacillota</taxon>
        <taxon>Clostridia</taxon>
        <taxon>Eubacteriales</taxon>
        <taxon>Clostridiaceae</taxon>
        <taxon>Clostridium</taxon>
    </lineage>
</organism>
<evidence type="ECO:0000259" key="2">
    <source>
        <dbReference type="PROSITE" id="PS51084"/>
    </source>
</evidence>
<dbReference type="RefSeq" id="WP_003364035.1">
    <property type="nucleotide sequence ID" value="NZ_JENJ01000009.1"/>
</dbReference>
<dbReference type="AlphaFoldDB" id="A0A0A0I9E4"/>
<dbReference type="Proteomes" id="UP000030012">
    <property type="component" value="Unassembled WGS sequence"/>
</dbReference>
<comment type="caution">
    <text evidence="3">The sequence shown here is derived from an EMBL/GenBank/DDBJ whole genome shotgun (WGS) entry which is preliminary data.</text>
</comment>
<reference evidence="3 4" key="1">
    <citation type="submission" date="2014-01" db="EMBL/GenBank/DDBJ databases">
        <title>Plasmidome dynamics in the species complex Clostridium novyi sensu lato converts strains of independent lineages into distinctly different pathogens.</title>
        <authorList>
            <person name="Skarin H."/>
            <person name="Segerman B."/>
        </authorList>
    </citation>
    <scope>NUCLEOTIDE SEQUENCE [LARGE SCALE GENOMIC DNA]</scope>
    <source>
        <strain evidence="3 4">4552</strain>
    </source>
</reference>
<dbReference type="Gene3D" id="3.30.428.10">
    <property type="entry name" value="HIT-like"/>
    <property type="match status" value="1"/>
</dbReference>
<sequence length="142" mass="16351">MAFDNTCFYCTKSEPLDTLMIEVCKLQVSTLYLMKDQTHKGRCVVALNDHKKELFELGEDERCMYMEDISNVAKALSELFSPDKINYAGYGDGVTHMHFHVVPKYKGGPEWGNPFSVSLEDKKILSKEEYDERIKLISNKLK</sequence>
<dbReference type="PROSITE" id="PS51084">
    <property type="entry name" value="HIT_2"/>
    <property type="match status" value="1"/>
</dbReference>
<dbReference type="GO" id="GO:0003824">
    <property type="term" value="F:catalytic activity"/>
    <property type="evidence" value="ECO:0007669"/>
    <property type="project" value="InterPro"/>
</dbReference>
<evidence type="ECO:0000313" key="3">
    <source>
        <dbReference type="EMBL" id="KGM97522.1"/>
    </source>
</evidence>
<dbReference type="EMBL" id="JENJ01000009">
    <property type="protein sequence ID" value="KGM97522.1"/>
    <property type="molecule type" value="Genomic_DNA"/>
</dbReference>
<dbReference type="InterPro" id="IPR036265">
    <property type="entry name" value="HIT-like_sf"/>
</dbReference>
<dbReference type="SUPFAM" id="SSF54197">
    <property type="entry name" value="HIT-like"/>
    <property type="match status" value="1"/>
</dbReference>
<gene>
    <name evidence="3" type="ORF">Z968_03100</name>
</gene>
<dbReference type="InterPro" id="IPR011146">
    <property type="entry name" value="HIT-like"/>
</dbReference>
<evidence type="ECO:0000256" key="1">
    <source>
        <dbReference type="PROSITE-ProRule" id="PRU00464"/>
    </source>
</evidence>